<name>A0A0L9VHS1_PHAAN</name>
<evidence type="ECO:0000313" key="2">
    <source>
        <dbReference type="Proteomes" id="UP000053144"/>
    </source>
</evidence>
<proteinExistence type="predicted"/>
<organism evidence="1 2">
    <name type="scientific">Phaseolus angularis</name>
    <name type="common">Azuki bean</name>
    <name type="synonym">Vigna angularis</name>
    <dbReference type="NCBI Taxonomy" id="3914"/>
    <lineage>
        <taxon>Eukaryota</taxon>
        <taxon>Viridiplantae</taxon>
        <taxon>Streptophyta</taxon>
        <taxon>Embryophyta</taxon>
        <taxon>Tracheophyta</taxon>
        <taxon>Spermatophyta</taxon>
        <taxon>Magnoliopsida</taxon>
        <taxon>eudicotyledons</taxon>
        <taxon>Gunneridae</taxon>
        <taxon>Pentapetalae</taxon>
        <taxon>rosids</taxon>
        <taxon>fabids</taxon>
        <taxon>Fabales</taxon>
        <taxon>Fabaceae</taxon>
        <taxon>Papilionoideae</taxon>
        <taxon>50 kb inversion clade</taxon>
        <taxon>NPAAA clade</taxon>
        <taxon>indigoferoid/millettioid clade</taxon>
        <taxon>Phaseoleae</taxon>
        <taxon>Vigna</taxon>
    </lineage>
</organism>
<dbReference type="EMBL" id="CM003380">
    <property type="protein sequence ID" value="KOM54528.1"/>
    <property type="molecule type" value="Genomic_DNA"/>
</dbReference>
<dbReference type="Gramene" id="KOM54528">
    <property type="protein sequence ID" value="KOM54528"/>
    <property type="gene ID" value="LR48_Vigan10g042000"/>
</dbReference>
<gene>
    <name evidence="1" type="ORF">LR48_Vigan10g042000</name>
</gene>
<dbReference type="AlphaFoldDB" id="A0A0L9VHS1"/>
<dbReference type="Proteomes" id="UP000053144">
    <property type="component" value="Chromosome 10"/>
</dbReference>
<evidence type="ECO:0000313" key="1">
    <source>
        <dbReference type="EMBL" id="KOM54528.1"/>
    </source>
</evidence>
<protein>
    <submittedName>
        <fullName evidence="1">Uncharacterized protein</fullName>
    </submittedName>
</protein>
<reference evidence="2" key="1">
    <citation type="journal article" date="2015" name="Proc. Natl. Acad. Sci. U.S.A.">
        <title>Genome sequencing of adzuki bean (Vigna angularis) provides insight into high starch and low fat accumulation and domestication.</title>
        <authorList>
            <person name="Yang K."/>
            <person name="Tian Z."/>
            <person name="Chen C."/>
            <person name="Luo L."/>
            <person name="Zhao B."/>
            <person name="Wang Z."/>
            <person name="Yu L."/>
            <person name="Li Y."/>
            <person name="Sun Y."/>
            <person name="Li W."/>
            <person name="Chen Y."/>
            <person name="Li Y."/>
            <person name="Zhang Y."/>
            <person name="Ai D."/>
            <person name="Zhao J."/>
            <person name="Shang C."/>
            <person name="Ma Y."/>
            <person name="Wu B."/>
            <person name="Wang M."/>
            <person name="Gao L."/>
            <person name="Sun D."/>
            <person name="Zhang P."/>
            <person name="Guo F."/>
            <person name="Wang W."/>
            <person name="Li Y."/>
            <person name="Wang J."/>
            <person name="Varshney R.K."/>
            <person name="Wang J."/>
            <person name="Ling H.Q."/>
            <person name="Wan P."/>
        </authorList>
    </citation>
    <scope>NUCLEOTIDE SEQUENCE</scope>
    <source>
        <strain evidence="2">cv. Jingnong 6</strain>
    </source>
</reference>
<sequence length="227" mass="26028">MNGELKLTTMVEMGEGRRPKDEEGLFPQLLARLQELQLREIVSGQQKDPKPFTFLGRTSAEHLADERPLRYGRTSVLFSFCWTSVLNLGRASTSFWTSVLMCVQDERPLLCLTERSLLLLKMSVRICFWTSVLYVCRTSVLSVFGTNVLHELLGERSLNSLDERLPSWRDERLGWTSVQPGLDERPLQCAHWTNVRLLATSLRSLALYLVQLYNFLETLPSSFLATK</sequence>
<accession>A0A0L9VHS1</accession>